<dbReference type="PANTHER" id="PTHR35042:SF1">
    <property type="entry name" value="DUF1772-DOMAIN-CONTAINING PROTEIN"/>
    <property type="match status" value="1"/>
</dbReference>
<evidence type="ECO:0008006" key="9">
    <source>
        <dbReference type="Google" id="ProtNLM"/>
    </source>
</evidence>
<evidence type="ECO:0000256" key="1">
    <source>
        <dbReference type="ARBA" id="ARBA00004141"/>
    </source>
</evidence>
<evidence type="ECO:0000313" key="7">
    <source>
        <dbReference type="EMBL" id="QDS71913.1"/>
    </source>
</evidence>
<dbReference type="EMBL" id="CP042191">
    <property type="protein sequence ID" value="QDS71913.1"/>
    <property type="molecule type" value="Genomic_DNA"/>
</dbReference>
<keyword evidence="8" id="KW-1185">Reference proteome</keyword>
<reference evidence="7 8" key="1">
    <citation type="submission" date="2019-07" db="EMBL/GenBank/DDBJ databases">
        <title>Finished genome of Venturia effusa.</title>
        <authorList>
            <person name="Young C.A."/>
            <person name="Cox M.P."/>
            <person name="Ganley A.R.D."/>
            <person name="David W.J."/>
        </authorList>
    </citation>
    <scope>NUCLEOTIDE SEQUENCE [LARGE SCALE GENOMIC DNA]</scope>
    <source>
        <strain evidence="8">albino</strain>
    </source>
</reference>
<dbReference type="GO" id="GO:0016020">
    <property type="term" value="C:membrane"/>
    <property type="evidence" value="ECO:0007669"/>
    <property type="project" value="UniProtKB-SubCell"/>
</dbReference>
<gene>
    <name evidence="7" type="ORF">FKW77_000447</name>
</gene>
<protein>
    <recommendedName>
        <fullName evidence="9">DUF1772 domain-containing protein</fullName>
    </recommendedName>
</protein>
<proteinExistence type="inferred from homology"/>
<feature type="transmembrane region" description="Helical" evidence="6">
    <location>
        <begin position="155"/>
        <end position="173"/>
    </location>
</feature>
<accession>A0A517L8E6</accession>
<sequence>MPFISRLSSLSESQSAAQLVGLFAVAYLVGQEAATVYLHTPSLLESPAPLLARQWLKTHLRSRAITTSASVTLALLFAYLTSTSNTSSRKFFLTSSLLLLLQFPYSELLLGPYNRRLSAKAESMATTASDDVQAEADMSPGDTVHELVDRWANLYFGKVVLILGAGASALYGIL</sequence>
<dbReference type="Pfam" id="PF08592">
    <property type="entry name" value="Anthrone_oxy"/>
    <property type="match status" value="1"/>
</dbReference>
<dbReference type="Proteomes" id="UP000316270">
    <property type="component" value="Chromosome 7"/>
</dbReference>
<evidence type="ECO:0000256" key="2">
    <source>
        <dbReference type="ARBA" id="ARBA00022692"/>
    </source>
</evidence>
<feature type="transmembrane region" description="Helical" evidence="6">
    <location>
        <begin position="60"/>
        <end position="79"/>
    </location>
</feature>
<dbReference type="InterPro" id="IPR013901">
    <property type="entry name" value="Anthrone_oxy"/>
</dbReference>
<dbReference type="AlphaFoldDB" id="A0A517L8E6"/>
<keyword evidence="2 6" id="KW-0812">Transmembrane</keyword>
<evidence type="ECO:0000256" key="6">
    <source>
        <dbReference type="SAM" id="Phobius"/>
    </source>
</evidence>
<dbReference type="OrthoDB" id="5954308at2759"/>
<dbReference type="PANTHER" id="PTHR35042">
    <property type="entry name" value="ANTHRONE OXYGENASE ENCC"/>
    <property type="match status" value="1"/>
</dbReference>
<evidence type="ECO:0000256" key="5">
    <source>
        <dbReference type="ARBA" id="ARBA00034313"/>
    </source>
</evidence>
<evidence type="ECO:0000313" key="8">
    <source>
        <dbReference type="Proteomes" id="UP000316270"/>
    </source>
</evidence>
<organism evidence="7 8">
    <name type="scientific">Venturia effusa</name>
    <dbReference type="NCBI Taxonomy" id="50376"/>
    <lineage>
        <taxon>Eukaryota</taxon>
        <taxon>Fungi</taxon>
        <taxon>Dikarya</taxon>
        <taxon>Ascomycota</taxon>
        <taxon>Pezizomycotina</taxon>
        <taxon>Dothideomycetes</taxon>
        <taxon>Pleosporomycetidae</taxon>
        <taxon>Venturiales</taxon>
        <taxon>Venturiaceae</taxon>
        <taxon>Venturia</taxon>
    </lineage>
</organism>
<feature type="transmembrane region" description="Helical" evidence="6">
    <location>
        <begin position="91"/>
        <end position="110"/>
    </location>
</feature>
<comment type="similarity">
    <text evidence="5">Belongs to the anthrone oxygenase family.</text>
</comment>
<evidence type="ECO:0000256" key="4">
    <source>
        <dbReference type="ARBA" id="ARBA00023136"/>
    </source>
</evidence>
<name>A0A517L8E6_9PEZI</name>
<keyword evidence="3 6" id="KW-1133">Transmembrane helix</keyword>
<comment type="subcellular location">
    <subcellularLocation>
        <location evidence="1">Membrane</location>
        <topology evidence="1">Multi-pass membrane protein</topology>
    </subcellularLocation>
</comment>
<evidence type="ECO:0000256" key="3">
    <source>
        <dbReference type="ARBA" id="ARBA00022989"/>
    </source>
</evidence>
<keyword evidence="4 6" id="KW-0472">Membrane</keyword>